<keyword evidence="5" id="KW-1185">Reference proteome</keyword>
<feature type="region of interest" description="Disordered" evidence="1">
    <location>
        <begin position="227"/>
        <end position="309"/>
    </location>
</feature>
<dbReference type="AlphaFoldDB" id="A0AAD5PQY0"/>
<organism evidence="4 5">
    <name type="scientific">Daphnia sinensis</name>
    <dbReference type="NCBI Taxonomy" id="1820382"/>
    <lineage>
        <taxon>Eukaryota</taxon>
        <taxon>Metazoa</taxon>
        <taxon>Ecdysozoa</taxon>
        <taxon>Arthropoda</taxon>
        <taxon>Crustacea</taxon>
        <taxon>Branchiopoda</taxon>
        <taxon>Diplostraca</taxon>
        <taxon>Cladocera</taxon>
        <taxon>Anomopoda</taxon>
        <taxon>Daphniidae</taxon>
        <taxon>Daphnia</taxon>
        <taxon>Daphnia similis group</taxon>
    </lineage>
</organism>
<evidence type="ECO:0000256" key="3">
    <source>
        <dbReference type="SAM" id="SignalP"/>
    </source>
</evidence>
<comment type="caution">
    <text evidence="4">The sequence shown here is derived from an EMBL/GenBank/DDBJ whole genome shotgun (WGS) entry which is preliminary data.</text>
</comment>
<feature type="chain" id="PRO_5042040904" evidence="3">
    <location>
        <begin position="28"/>
        <end position="1220"/>
    </location>
</feature>
<feature type="compositionally biased region" description="Low complexity" evidence="1">
    <location>
        <begin position="401"/>
        <end position="438"/>
    </location>
</feature>
<feature type="compositionally biased region" description="Low complexity" evidence="1">
    <location>
        <begin position="298"/>
        <end position="309"/>
    </location>
</feature>
<feature type="compositionally biased region" description="Low complexity" evidence="1">
    <location>
        <begin position="227"/>
        <end position="261"/>
    </location>
</feature>
<name>A0AAD5PQY0_9CRUS</name>
<feature type="compositionally biased region" description="Basic and acidic residues" evidence="1">
    <location>
        <begin position="489"/>
        <end position="499"/>
    </location>
</feature>
<feature type="region of interest" description="Disordered" evidence="1">
    <location>
        <begin position="384"/>
        <end position="438"/>
    </location>
</feature>
<reference evidence="4 5" key="1">
    <citation type="submission" date="2022-05" db="EMBL/GenBank/DDBJ databases">
        <title>A multi-omics perspective on studying reproductive biology in Daphnia sinensis.</title>
        <authorList>
            <person name="Jia J."/>
        </authorList>
    </citation>
    <scope>NUCLEOTIDE SEQUENCE [LARGE SCALE GENOMIC DNA]</scope>
    <source>
        <strain evidence="4 5">WSL</strain>
    </source>
</reference>
<evidence type="ECO:0000256" key="2">
    <source>
        <dbReference type="SAM" id="Phobius"/>
    </source>
</evidence>
<accession>A0AAD5PQY0</accession>
<sequence length="1220" mass="130204">MPAKRLANMLSSALVVVLLMAAATAAADESADKVVTDRAEKAIFTIRVDQKGSSYIIHPDLNRMEAEALLAASRTNNTSFFYNVTGLAADAVEEARSSPTYQTTASAKLFEALLNNIKTSTPSLVPVPDQATARHDTEWVVHNGDAISVEDVTHKVFHAATNRVSAHHHHHPLLAAIPLAPKPEQLIPSSLVKARPPVVRLPTSTAVQHPPNRIIDKRIGGLPPLPARAQPSRPARPVTTTAATTTATTRRTTTPSTTTTTIKRADDPNLRSINDPPEEEQDFYDEEYEEYEDEAPHTTQKTTTTKQSTVTTSVSTKKAIIVSLPARPSTSTTEKGSPIGMAYMPYMPLSSVVTNKNGILTLSKLNTTIPPLTTWRLPEYTIKTGGNSLGGTSVNSSSLVTKTEPMSTSSSSTTKPTTTTKPTASSTTKPTTTSIKPTTTTKAEAFDLADFFARVAGDASELLMEPSIPAANTKPIGEGSILGSLFSSAERKRKEEGEGRPNSARPSGNLNPPPPQRSGSVHSLNRPGLFSAFNAPPDHADSKPGDERSRAKNAHHRRPAHPVASGGFRPMEQHGQFRGKDDVGHHTVPNTDALIPLYSSPDLPAVSGIAHVTEQPGEVDVITAPSQWNLIVKSSLTSTSDKIKSAPKIPLAAGSALSHRHGYIIDQMESSEGSESMAARPESMVAGDGLMQHQDSPSRLGVAIDYDEHSQIASDAGLLNPATRAPSGEYVSYEDYEDYAEEPAAEPVPNRTTSASSSSSFDRRKLPIPEPIPPTPPSPSPSPKLPPLPYGLFNLGDLEEETSPAAGASSSEEMEGFGAAFPELISNSVRRLGVPTSRPAAPTEGAGEPHRHHLDVEEKRPEVFQSEQAIDAYDKKFRTVEVDADLAVNTTTIPHDSGAVRGGAGSGELSGAALTYILIGTFGGLSLLFLCAVGITIRCRKRRFMFSTFATSMMRRRDADDEESQSGSPNALTGRRLANQQLASGTAGKGEVAGEAATHKLGSWFTGRNSVSSLHGGSQVSRGTRKLRAEVALPRTTPNTPGKASAGSKTVTTRAYFTDGRTGSTRDLITTNSSTAGGSSDSSGAESPEIPPAESPRTPHRNSWLHTSYSMKDRGNSLSELRDSSYYCLTHDHADAASSDGERPRSTSATVRSPLHHFRSTEGLDSIESIPPDLPPKRQQQRFSMGDSMSVVDPMGSHLTIQTEASATSCNWGSVEDRLI</sequence>
<feature type="signal peptide" evidence="3">
    <location>
        <begin position="1"/>
        <end position="27"/>
    </location>
</feature>
<feature type="compositionally biased region" description="Basic and acidic residues" evidence="1">
    <location>
        <begin position="538"/>
        <end position="550"/>
    </location>
</feature>
<feature type="transmembrane region" description="Helical" evidence="2">
    <location>
        <begin position="913"/>
        <end position="937"/>
    </location>
</feature>
<feature type="compositionally biased region" description="Basic and acidic residues" evidence="1">
    <location>
        <begin position="1135"/>
        <end position="1145"/>
    </location>
</feature>
<proteinExistence type="predicted"/>
<keyword evidence="2" id="KW-0472">Membrane</keyword>
<feature type="compositionally biased region" description="Basic residues" evidence="1">
    <location>
        <begin position="551"/>
        <end position="560"/>
    </location>
</feature>
<evidence type="ECO:0000313" key="4">
    <source>
        <dbReference type="EMBL" id="KAI9556546.1"/>
    </source>
</evidence>
<dbReference type="EMBL" id="WJBH02000006">
    <property type="protein sequence ID" value="KAI9556546.1"/>
    <property type="molecule type" value="Genomic_DNA"/>
</dbReference>
<keyword evidence="3" id="KW-0732">Signal</keyword>
<gene>
    <name evidence="4" type="ORF">GHT06_016336</name>
</gene>
<feature type="compositionally biased region" description="Low complexity" evidence="1">
    <location>
        <begin position="1070"/>
        <end position="1088"/>
    </location>
</feature>
<feature type="compositionally biased region" description="Polar residues" evidence="1">
    <location>
        <begin position="1011"/>
        <end position="1022"/>
    </location>
</feature>
<feature type="compositionally biased region" description="Low complexity" evidence="1">
    <location>
        <begin position="745"/>
        <end position="760"/>
    </location>
</feature>
<feature type="region of interest" description="Disordered" evidence="1">
    <location>
        <begin position="1135"/>
        <end position="1154"/>
    </location>
</feature>
<evidence type="ECO:0000256" key="1">
    <source>
        <dbReference type="SAM" id="MobiDB-lite"/>
    </source>
</evidence>
<feature type="region of interest" description="Disordered" evidence="1">
    <location>
        <begin position="488"/>
        <end position="588"/>
    </location>
</feature>
<evidence type="ECO:0000313" key="5">
    <source>
        <dbReference type="Proteomes" id="UP000820818"/>
    </source>
</evidence>
<feature type="region of interest" description="Disordered" evidence="1">
    <location>
        <begin position="955"/>
        <end position="976"/>
    </location>
</feature>
<feature type="compositionally biased region" description="Pro residues" evidence="1">
    <location>
        <begin position="768"/>
        <end position="789"/>
    </location>
</feature>
<feature type="compositionally biased region" description="Polar residues" evidence="1">
    <location>
        <begin position="1036"/>
        <end position="1069"/>
    </location>
</feature>
<feature type="compositionally biased region" description="Polar residues" evidence="1">
    <location>
        <begin position="384"/>
        <end position="400"/>
    </location>
</feature>
<feature type="region of interest" description="Disordered" evidence="1">
    <location>
        <begin position="739"/>
        <end position="795"/>
    </location>
</feature>
<keyword evidence="2" id="KW-1133">Transmembrane helix</keyword>
<feature type="region of interest" description="Disordered" evidence="1">
    <location>
        <begin position="834"/>
        <end position="853"/>
    </location>
</feature>
<keyword evidence="2" id="KW-0812">Transmembrane</keyword>
<protein>
    <submittedName>
        <fullName evidence="4">Uncharacterized protein</fullName>
    </submittedName>
</protein>
<dbReference type="PANTHER" id="PTHR37853:SF1">
    <property type="entry name" value="EGF-LIKE DOMAIN-CONTAINING PROTEIN"/>
    <property type="match status" value="1"/>
</dbReference>
<dbReference type="PANTHER" id="PTHR37853">
    <property type="entry name" value="GLYCOSYLTRANSFERASE FAMILY 92 PROTEIN"/>
    <property type="match status" value="1"/>
</dbReference>
<feature type="compositionally biased region" description="Acidic residues" evidence="1">
    <location>
        <begin position="276"/>
        <end position="293"/>
    </location>
</feature>
<feature type="region of interest" description="Disordered" evidence="1">
    <location>
        <begin position="1011"/>
        <end position="1108"/>
    </location>
</feature>
<dbReference type="Proteomes" id="UP000820818">
    <property type="component" value="Linkage Group LG6"/>
</dbReference>